<organism evidence="10 11">
    <name type="scientific">Plasmodiophora brassicae</name>
    <name type="common">Clubroot disease agent</name>
    <dbReference type="NCBI Taxonomy" id="37360"/>
    <lineage>
        <taxon>Eukaryota</taxon>
        <taxon>Sar</taxon>
        <taxon>Rhizaria</taxon>
        <taxon>Endomyxa</taxon>
        <taxon>Phytomyxea</taxon>
        <taxon>Plasmodiophorida</taxon>
        <taxon>Plasmodiophoridae</taxon>
        <taxon>Plasmodiophora</taxon>
    </lineage>
</organism>
<evidence type="ECO:0000256" key="4">
    <source>
        <dbReference type="ARBA" id="ARBA00022741"/>
    </source>
</evidence>
<evidence type="ECO:0000313" key="11">
    <source>
        <dbReference type="Proteomes" id="UP000290189"/>
    </source>
</evidence>
<keyword evidence="2" id="KW-0808">Transferase</keyword>
<dbReference type="CDD" id="cd13970">
    <property type="entry name" value="ABC1_ADCK3"/>
    <property type="match status" value="1"/>
</dbReference>
<dbReference type="InterPro" id="IPR033443">
    <property type="entry name" value="PROP1-like_PPR_dom"/>
</dbReference>
<dbReference type="PANTHER" id="PTHR43851:SF3">
    <property type="entry name" value="COENZYME Q8"/>
    <property type="match status" value="1"/>
</dbReference>
<feature type="repeat" description="PPR" evidence="6">
    <location>
        <begin position="764"/>
        <end position="798"/>
    </location>
</feature>
<evidence type="ECO:0000259" key="9">
    <source>
        <dbReference type="Pfam" id="PF17177"/>
    </source>
</evidence>
<keyword evidence="3" id="KW-0677">Repeat</keyword>
<name>A0A3P3YC31_PLABS</name>
<feature type="domain" description="ABC1 atypical kinase-like" evidence="8">
    <location>
        <begin position="163"/>
        <end position="401"/>
    </location>
</feature>
<feature type="repeat" description="PPR" evidence="6">
    <location>
        <begin position="866"/>
        <end position="900"/>
    </location>
</feature>
<feature type="region of interest" description="Disordered" evidence="7">
    <location>
        <begin position="1221"/>
        <end position="1243"/>
    </location>
</feature>
<dbReference type="InterPro" id="IPR002885">
    <property type="entry name" value="PPR_rpt"/>
</dbReference>
<dbReference type="Pfam" id="PF13812">
    <property type="entry name" value="PPR_3"/>
    <property type="match status" value="1"/>
</dbReference>
<feature type="repeat" description="PPR" evidence="6">
    <location>
        <begin position="901"/>
        <end position="935"/>
    </location>
</feature>
<proteinExistence type="inferred from homology"/>
<feature type="repeat" description="PPR" evidence="6">
    <location>
        <begin position="1002"/>
        <end position="1036"/>
    </location>
</feature>
<dbReference type="Gene3D" id="1.25.40.10">
    <property type="entry name" value="Tetratricopeptide repeat domain"/>
    <property type="match status" value="5"/>
</dbReference>
<dbReference type="SUPFAM" id="SSF56112">
    <property type="entry name" value="Protein kinase-like (PK-like)"/>
    <property type="match status" value="1"/>
</dbReference>
<keyword evidence="10" id="KW-0496">Mitochondrion</keyword>
<evidence type="ECO:0000313" key="10">
    <source>
        <dbReference type="EMBL" id="SPQ97702.1"/>
    </source>
</evidence>
<accession>A0A3P3YC31</accession>
<dbReference type="InterPro" id="IPR011009">
    <property type="entry name" value="Kinase-like_dom_sf"/>
</dbReference>
<dbReference type="Pfam" id="PF03109">
    <property type="entry name" value="ABC1"/>
    <property type="match status" value="1"/>
</dbReference>
<evidence type="ECO:0000259" key="8">
    <source>
        <dbReference type="Pfam" id="PF03109"/>
    </source>
</evidence>
<geneLocation type="mitochondrion" evidence="10"/>
<dbReference type="InterPro" id="IPR004147">
    <property type="entry name" value="ABC1_dom"/>
</dbReference>
<dbReference type="Pfam" id="PF01535">
    <property type="entry name" value="PPR"/>
    <property type="match status" value="1"/>
</dbReference>
<keyword evidence="4" id="KW-0547">Nucleotide-binding</keyword>
<feature type="domain" description="PROP1-like PPR" evidence="9">
    <location>
        <begin position="663"/>
        <end position="812"/>
    </location>
</feature>
<dbReference type="InterPro" id="IPR034646">
    <property type="entry name" value="ADCK3_dom"/>
</dbReference>
<dbReference type="PROSITE" id="PS51375">
    <property type="entry name" value="PPR"/>
    <property type="match status" value="6"/>
</dbReference>
<dbReference type="PANTHER" id="PTHR43851">
    <property type="match status" value="1"/>
</dbReference>
<protein>
    <submittedName>
        <fullName evidence="10">Uncharacterized protein</fullName>
    </submittedName>
</protein>
<dbReference type="Pfam" id="PF13041">
    <property type="entry name" value="PPR_2"/>
    <property type="match status" value="2"/>
</dbReference>
<dbReference type="InterPro" id="IPR011990">
    <property type="entry name" value="TPR-like_helical_dom_sf"/>
</dbReference>
<gene>
    <name evidence="10" type="ORF">PLBR_LOCUS4917</name>
</gene>
<dbReference type="EMBL" id="OVEO01000008">
    <property type="protein sequence ID" value="SPQ97702.1"/>
    <property type="molecule type" value="Genomic_DNA"/>
</dbReference>
<reference evidence="10 11" key="1">
    <citation type="submission" date="2018-03" db="EMBL/GenBank/DDBJ databases">
        <authorList>
            <person name="Fogelqvist J."/>
        </authorList>
    </citation>
    <scope>NUCLEOTIDE SEQUENCE [LARGE SCALE GENOMIC DNA]</scope>
</reference>
<dbReference type="GO" id="GO:0006744">
    <property type="term" value="P:ubiquinone biosynthetic process"/>
    <property type="evidence" value="ECO:0007669"/>
    <property type="project" value="TreeGrafter"/>
</dbReference>
<feature type="repeat" description="PPR" evidence="6">
    <location>
        <begin position="1144"/>
        <end position="1178"/>
    </location>
</feature>
<evidence type="ECO:0000256" key="6">
    <source>
        <dbReference type="PROSITE-ProRule" id="PRU00708"/>
    </source>
</evidence>
<keyword evidence="5" id="KW-0067">ATP-binding</keyword>
<dbReference type="Pfam" id="PF17177">
    <property type="entry name" value="PPR_long"/>
    <property type="match status" value="1"/>
</dbReference>
<feature type="repeat" description="PPR" evidence="6">
    <location>
        <begin position="1037"/>
        <end position="1071"/>
    </location>
</feature>
<evidence type="ECO:0000256" key="7">
    <source>
        <dbReference type="SAM" id="MobiDB-lite"/>
    </source>
</evidence>
<dbReference type="Proteomes" id="UP000290189">
    <property type="component" value="Unassembled WGS sequence"/>
</dbReference>
<evidence type="ECO:0000256" key="1">
    <source>
        <dbReference type="ARBA" id="ARBA00009670"/>
    </source>
</evidence>
<dbReference type="GO" id="GO:0016740">
    <property type="term" value="F:transferase activity"/>
    <property type="evidence" value="ECO:0007669"/>
    <property type="project" value="UniProtKB-KW"/>
</dbReference>
<evidence type="ECO:0000256" key="3">
    <source>
        <dbReference type="ARBA" id="ARBA00022737"/>
    </source>
</evidence>
<comment type="similarity">
    <text evidence="1">Belongs to the protein kinase superfamily. ADCK protein kinase family.</text>
</comment>
<feature type="compositionally biased region" description="Acidic residues" evidence="7">
    <location>
        <begin position="1230"/>
        <end position="1239"/>
    </location>
</feature>
<dbReference type="GO" id="GO:0005524">
    <property type="term" value="F:ATP binding"/>
    <property type="evidence" value="ECO:0007669"/>
    <property type="project" value="UniProtKB-KW"/>
</dbReference>
<evidence type="ECO:0000256" key="2">
    <source>
        <dbReference type="ARBA" id="ARBA00022679"/>
    </source>
</evidence>
<dbReference type="InterPro" id="IPR051409">
    <property type="entry name" value="Atypical_kinase_ADCK"/>
</dbReference>
<sequence>MPTRRDVQRVLTGAALVAEQVASQCGRYLPTLGSAPALPSKNQPAYPDQFDSVPTVQPLKAFVENAVPVSSVSRGLQFGALAASMAVGAVTEAARRVMQFPSSNESSRSSSSTSSAFLSTANGERLAAGLCRMRGAALKLGQMLSIQDESVVPPEFQLVLDRVRSSANIMPREQVERVLVEDLGEDWNSKFASFNFQPIAAASIGQVHRAVLPTGEQVVLKIQYPGVATSIKSDLINVKRLLQYTNVFPKGLYVDNLLEVAHDELSKECDYTLEAANQKKFAALISQDSDFVVPAVYEEYCSKRILTTDYVEGVQLDEIVKMSAERRNAVSSRLLRLCMNELFQFRFMQTDPNWANFLYNPLRDIIYLLDFGSCSAYGDAFLRQYLELVWACANSNRDVIVDRSISLGFLTGKESKTMMDAHIESAMVVGEPFRTETYDFANSTIPKRLSHLARIMLRERLTPPPVEAYTLHRKLSGLYLACIKLRAHIPCRASLEAAVRSPACQPRQDAAWWCKTLFSTQAGRSRDAPAPSRPASHLRCTTAELVNAFGQRSSVALAVRILRQTDDPDIAWMVFKHVTDSHTSADVRFYQSMMTYCRRHMPSKAADVLDAAVSRGIHICDAMFCTYLSACHQLSPLPVQDVVDRYAKCGPRSHNVIFGVANICRMSKRTELALHLVSDVVEHDVAVSERLLSIFAACCSEASGVPNAADTADQLLCLMQAKAIPHYDNQQTFGNLVKSLLAQNRVDSAARVPSLMDALSVPPSVRIFNHVLSALSKDGRVPAAMDMFDTMVRRGLLVDYPVLGTLIVACGRALLVAYVEVLHQYAIRTGLADNNIVVCALVTAYDLCSDIGSAETVFASMQSAPDVATFSSMIAAFYHHGLLSKAVETIEQFWASGLTPTAETYNIIISVLVEADRVPLALSTFQEVVRHGVRIGAPATTLFTSACGKRLDLSTVQTLHDYAERNALLDNDSVASALISAYGRCDKLDVAERLSHERRRPSLATFNAMMSVYYHRGLMQNVVSAFDRLQDAGLSPCVVSFNIAISALAKHGDLDEAMNLFKTMVQRDLHPEAPLFRLLVTACGRASQLSAVQTLHAYADTTALVLDDTVTSAVISAFSHCGSLRQAEHAFLCRLCNRSAPTPDVVTYNAMIAAYSHHGRLAKAMATFHSLKTAGLRPTPATLASLLVGCSRAGDSTQAETILSEFNDVWHIPISSMNACGAQPGNVPDSEQDDSVEPADDTRSRVLSLLHSLNRQG</sequence>
<evidence type="ECO:0000256" key="5">
    <source>
        <dbReference type="ARBA" id="ARBA00022840"/>
    </source>
</evidence>
<dbReference type="NCBIfam" id="TIGR00756">
    <property type="entry name" value="PPR"/>
    <property type="match status" value="3"/>
</dbReference>
<dbReference type="AlphaFoldDB" id="A0A3P3YC31"/>